<evidence type="ECO:0000256" key="1">
    <source>
        <dbReference type="SAM" id="Phobius"/>
    </source>
</evidence>
<reference evidence="2 3" key="1">
    <citation type="submission" date="2020-02" db="EMBL/GenBank/DDBJ databases">
        <authorList>
            <person name="Sun Q."/>
        </authorList>
    </citation>
    <scope>NUCLEOTIDE SEQUENCE [LARGE SCALE GENOMIC DNA]</scope>
    <source>
        <strain evidence="2 3">YIM 13062</strain>
    </source>
</reference>
<feature type="transmembrane region" description="Helical" evidence="1">
    <location>
        <begin position="61"/>
        <end position="79"/>
    </location>
</feature>
<dbReference type="InterPro" id="IPR021443">
    <property type="entry name" value="DUF3093"/>
</dbReference>
<keyword evidence="1" id="KW-0812">Transmembrane</keyword>
<dbReference type="RefSeq" id="WP_081994256.1">
    <property type="nucleotide sequence ID" value="NZ_JAAVUN010000003.1"/>
</dbReference>
<organism evidence="2 3">
    <name type="scientific">Kocuria subflava</name>
    <dbReference type="NCBI Taxonomy" id="1736139"/>
    <lineage>
        <taxon>Bacteria</taxon>
        <taxon>Bacillati</taxon>
        <taxon>Actinomycetota</taxon>
        <taxon>Actinomycetes</taxon>
        <taxon>Micrococcales</taxon>
        <taxon>Micrococcaceae</taxon>
        <taxon>Kocuria</taxon>
    </lineage>
</organism>
<evidence type="ECO:0000313" key="3">
    <source>
        <dbReference type="Proteomes" id="UP000521379"/>
    </source>
</evidence>
<name>A0A846U2J7_9MICC</name>
<dbReference type="Pfam" id="PF11292">
    <property type="entry name" value="DUF3093"/>
    <property type="match status" value="1"/>
</dbReference>
<proteinExistence type="predicted"/>
<comment type="caution">
    <text evidence="2">The sequence shown here is derived from an EMBL/GenBank/DDBJ whole genome shotgun (WGS) entry which is preliminary data.</text>
</comment>
<gene>
    <name evidence="2" type="ORF">GTW58_02990</name>
</gene>
<feature type="transmembrane region" description="Helical" evidence="1">
    <location>
        <begin position="38"/>
        <end position="56"/>
    </location>
</feature>
<protein>
    <submittedName>
        <fullName evidence="2">DUF3093 domain-containing protein</fullName>
    </submittedName>
</protein>
<keyword evidence="3" id="KW-1185">Reference proteome</keyword>
<evidence type="ECO:0000313" key="2">
    <source>
        <dbReference type="EMBL" id="NKE08931.1"/>
    </source>
</evidence>
<keyword evidence="1" id="KW-0472">Membrane</keyword>
<accession>A0A846U2J7</accession>
<dbReference type="Proteomes" id="UP000521379">
    <property type="component" value="Unassembled WGS sequence"/>
</dbReference>
<keyword evidence="1" id="KW-1133">Transmembrane helix</keyword>
<dbReference type="EMBL" id="JAAVUN010000003">
    <property type="protein sequence ID" value="NKE08931.1"/>
    <property type="molecule type" value="Genomic_DNA"/>
</dbReference>
<sequence length="170" mass="18790">MTQDNNPSPHAPVENTSAQDFPAVENTVLYHERLNPAWWMWLLFLGFGLSVLIALAPIAMWLGIVGALLAVAICAVVAYTRATAIVVTDHDLQVGRARIERRFVGLVEPFTDPQEIRQVRGPQLDARAYMNFSASVGPICRIEITDPVDPTPYWLASTRRPALLAEILNG</sequence>
<dbReference type="AlphaFoldDB" id="A0A846U2J7"/>